<dbReference type="SUPFAM" id="SSF51556">
    <property type="entry name" value="Metallo-dependent hydrolases"/>
    <property type="match status" value="1"/>
</dbReference>
<reference evidence="9" key="1">
    <citation type="submission" date="2019-04" db="EMBL/GenBank/DDBJ databases">
        <authorList>
            <consortium name="Science for Life Laboratories"/>
        </authorList>
    </citation>
    <scope>NUCLEOTIDE SEQUENCE</scope>
    <source>
        <strain evidence="9">MBLW1</strain>
    </source>
</reference>
<evidence type="ECO:0000256" key="2">
    <source>
        <dbReference type="ARBA" id="ARBA00022723"/>
    </source>
</evidence>
<feature type="binding site" evidence="6">
    <location>
        <position position="247"/>
    </location>
    <ligand>
        <name>substrate</name>
    </ligand>
</feature>
<evidence type="ECO:0000313" key="9">
    <source>
        <dbReference type="EMBL" id="VIP01106.1"/>
    </source>
</evidence>
<comment type="similarity">
    <text evidence="1 4">Belongs to the metallo-dependent hydrolases superfamily. NagA family.</text>
</comment>
<feature type="active site" description="Proton donor/acceptor" evidence="5">
    <location>
        <position position="270"/>
    </location>
</feature>
<dbReference type="GO" id="GO:0008448">
    <property type="term" value="F:N-acetylglucosamine-6-phosphate deacetylase activity"/>
    <property type="evidence" value="ECO:0007669"/>
    <property type="project" value="InterPro"/>
</dbReference>
<dbReference type="Gene3D" id="3.20.20.140">
    <property type="entry name" value="Metal-dependent hydrolases"/>
    <property type="match status" value="1"/>
</dbReference>
<dbReference type="InterPro" id="IPR003764">
    <property type="entry name" value="GlcNAc_6-P_deAcase"/>
</dbReference>
<evidence type="ECO:0000313" key="10">
    <source>
        <dbReference type="Proteomes" id="UP000464378"/>
    </source>
</evidence>
<dbReference type="EMBL" id="LR593887">
    <property type="protein sequence ID" value="VTR97637.1"/>
    <property type="molecule type" value="Genomic_DNA"/>
</dbReference>
<dbReference type="KEGG" id="tim:GMBLW1_28540"/>
<feature type="binding site" evidence="7">
    <location>
        <position position="123"/>
    </location>
    <ligand>
        <name>Zn(2+)</name>
        <dbReference type="ChEBI" id="CHEBI:29105"/>
    </ligand>
</feature>
<feature type="binding site" evidence="6">
    <location>
        <begin position="215"/>
        <end position="216"/>
    </location>
    <ligand>
        <name>substrate</name>
    </ligand>
</feature>
<dbReference type="GO" id="GO:0006046">
    <property type="term" value="P:N-acetylglucosamine catabolic process"/>
    <property type="evidence" value="ECO:0007669"/>
    <property type="project" value="TreeGrafter"/>
</dbReference>
<evidence type="ECO:0000256" key="4">
    <source>
        <dbReference type="PIRNR" id="PIRNR038994"/>
    </source>
</evidence>
<keyword evidence="4" id="KW-0119">Carbohydrate metabolism</keyword>
<accession>A0A6C2YI69</accession>
<keyword evidence="2 7" id="KW-0479">Metal-binding</keyword>
<dbReference type="InParanoid" id="A0A6C2YI69"/>
<dbReference type="RefSeq" id="WP_162656348.1">
    <property type="nucleotide sequence ID" value="NZ_LR593887.1"/>
</dbReference>
<dbReference type="InterPro" id="IPR032466">
    <property type="entry name" value="Metal_Hydrolase"/>
</dbReference>
<sequence>MPTLAAHDYRTGAPIRIETANGRITAIHAGSPQAGDHVAQWVSPAWFDLQINGALGISFNAHDLTIEQVHRVIHHCRSHGIGALLPTLVTTSEAAFAHGYRILTQAMDQDTELAQRIAGFHQEGPFLSSEDGPRGAHPRDQVRPPDWDEFCRLQDAARGRIRLLTLAPEQPGAIPLIERVVASGVVVAIGHTAATPAQIRDAVAAGATLSTHLGNGSHAMLPRHDNYLWEQLGTDALHASIIPDGFHLPETLVRIFTRVKTPQRLIITCDASSLAGLPAGRYSMWGNEFEIAETGRIGVPGTPFLAGSGVFTDQCIGTMLRMTGISLAEAISMASDQPRRLLGLPIPELAVGHPADLVGFNWEPGGPLSVTVPPGRISA</sequence>
<evidence type="ECO:0000256" key="8">
    <source>
        <dbReference type="SAM" id="MobiDB-lite"/>
    </source>
</evidence>
<feature type="binding site" evidence="6">
    <location>
        <position position="223"/>
    </location>
    <ligand>
        <name>substrate</name>
    </ligand>
</feature>
<protein>
    <submittedName>
        <fullName evidence="9">N-acetylglucosamine-6-phosphate deacetylase: N-acetylglucosamine-6-phosphate deacetylase</fullName>
    </submittedName>
</protein>
<feature type="binding site" evidence="7">
    <location>
        <position position="212"/>
    </location>
    <ligand>
        <name>Zn(2+)</name>
        <dbReference type="ChEBI" id="CHEBI:29105"/>
    </ligand>
</feature>
<feature type="region of interest" description="Disordered" evidence="8">
    <location>
        <begin position="124"/>
        <end position="146"/>
    </location>
</feature>
<dbReference type="GO" id="GO:0046872">
    <property type="term" value="F:metal ion binding"/>
    <property type="evidence" value="ECO:0007669"/>
    <property type="project" value="UniProtKB-KW"/>
</dbReference>
<evidence type="ECO:0000256" key="1">
    <source>
        <dbReference type="ARBA" id="ARBA00010716"/>
    </source>
</evidence>
<feature type="binding site" evidence="6">
    <location>
        <begin position="305"/>
        <end position="307"/>
    </location>
    <ligand>
        <name>substrate</name>
    </ligand>
</feature>
<dbReference type="EMBL" id="LR586016">
    <property type="protein sequence ID" value="VIP01106.1"/>
    <property type="molecule type" value="Genomic_DNA"/>
</dbReference>
<feature type="compositionally biased region" description="Basic and acidic residues" evidence="8">
    <location>
        <begin position="131"/>
        <end position="146"/>
    </location>
</feature>
<comment type="cofactor">
    <cofactor evidence="7">
        <name>a divalent metal cation</name>
        <dbReference type="ChEBI" id="CHEBI:60240"/>
    </cofactor>
    <text evidence="7">Binds 1 divalent metal cation per subunit.</text>
</comment>
<feature type="binding site" evidence="7">
    <location>
        <position position="191"/>
    </location>
    <ligand>
        <name>Zn(2+)</name>
        <dbReference type="ChEBI" id="CHEBI:29105"/>
    </ligand>
</feature>
<dbReference type="AlphaFoldDB" id="A0A6C2YI69"/>
<dbReference type="PANTHER" id="PTHR11113">
    <property type="entry name" value="N-ACETYLGLUCOSAMINE-6-PHOSPHATE DEACETYLASE"/>
    <property type="match status" value="1"/>
</dbReference>
<evidence type="ECO:0000256" key="6">
    <source>
        <dbReference type="PIRSR" id="PIRSR038994-2"/>
    </source>
</evidence>
<dbReference type="Proteomes" id="UP000464378">
    <property type="component" value="Chromosome"/>
</dbReference>
<dbReference type="PIRSF" id="PIRSF038994">
    <property type="entry name" value="NagA"/>
    <property type="match status" value="1"/>
</dbReference>
<keyword evidence="10" id="KW-1185">Reference proteome</keyword>
<evidence type="ECO:0000256" key="3">
    <source>
        <dbReference type="ARBA" id="ARBA00022801"/>
    </source>
</evidence>
<organism evidence="9">
    <name type="scientific">Tuwongella immobilis</name>
    <dbReference type="NCBI Taxonomy" id="692036"/>
    <lineage>
        <taxon>Bacteria</taxon>
        <taxon>Pseudomonadati</taxon>
        <taxon>Planctomycetota</taxon>
        <taxon>Planctomycetia</taxon>
        <taxon>Gemmatales</taxon>
        <taxon>Gemmataceae</taxon>
        <taxon>Tuwongella</taxon>
    </lineage>
</organism>
<name>A0A6C2YI69_9BACT</name>
<keyword evidence="3 4" id="KW-0378">Hydrolase</keyword>
<evidence type="ECO:0000256" key="7">
    <source>
        <dbReference type="PIRSR" id="PIRSR038994-3"/>
    </source>
</evidence>
<proteinExistence type="inferred from homology"/>
<gene>
    <name evidence="9" type="ORF">GMBLW1_28540</name>
</gene>
<feature type="binding site" evidence="6">
    <location>
        <position position="136"/>
    </location>
    <ligand>
        <name>substrate</name>
    </ligand>
</feature>
<evidence type="ECO:0000256" key="5">
    <source>
        <dbReference type="PIRSR" id="PIRSR038994-1"/>
    </source>
</evidence>
<dbReference type="PANTHER" id="PTHR11113:SF14">
    <property type="entry name" value="N-ACETYLGLUCOSAMINE-6-PHOSPHATE DEACETYLASE"/>
    <property type="match status" value="1"/>
</dbReference>